<dbReference type="SMART" id="SM00729">
    <property type="entry name" value="Elp3"/>
    <property type="match status" value="1"/>
</dbReference>
<dbReference type="SUPFAM" id="SSF102114">
    <property type="entry name" value="Radical SAM enzymes"/>
    <property type="match status" value="1"/>
</dbReference>
<evidence type="ECO:0000256" key="6">
    <source>
        <dbReference type="ARBA" id="ARBA00023004"/>
    </source>
</evidence>
<reference evidence="10 11" key="1">
    <citation type="submission" date="2018-04" db="EMBL/GenBank/DDBJ databases">
        <title>Genomic Encyclopedia of Archaeal and Bacterial Type Strains, Phase II (KMG-II): from individual species to whole genera.</title>
        <authorList>
            <person name="Goeker M."/>
        </authorList>
    </citation>
    <scope>NUCLEOTIDE SEQUENCE [LARGE SCALE GENOMIC DNA]</scope>
    <source>
        <strain evidence="10 11">DSM 100977</strain>
    </source>
</reference>
<dbReference type="OrthoDB" id="9805215at2"/>
<sequence length="411" mass="45430">MTTPPIFSTHGCRLNAYETEAMRDLTKGAENLVVVNTCAVTAEAVRKARQDIRKLRREHPHARLVVTGCAAQTEPETFSNMAEVDNVIGNTEKMNAATWGFLPDTEKVQVDDIMSVEETAGHLIDGFGTRARAYVQVQNGCDHRCTFCIIPYGRGNSRSVPAGVVVDQIKRLVDRGYNEVVLTGVDLTSWGADLPAEPKLGDLVLRILKLVPDLPRLRISSIDSIEVDEALMQAIATESRLMPHLHLSLQAGDNMILKRMKRRHLRDDAIRFCEDARKLRPDMTYGADIIAGFPTETDAMFENSLRLVEDCDLTWLHVFPYSARQGTPAAKMPAVHGAAIKERAARLRAAGDAQVKKHLASRIGQQHNVLMENPRMGRTEQFTEVAFDSDQPTGQIVPTVIKGVTGTQLSA</sequence>
<dbReference type="PROSITE" id="PS01278">
    <property type="entry name" value="MTTASE_RADICAL"/>
    <property type="match status" value="1"/>
</dbReference>
<dbReference type="InterPro" id="IPR013848">
    <property type="entry name" value="Methylthiotransferase_N"/>
</dbReference>
<gene>
    <name evidence="10" type="ORF">C8N43_2536</name>
</gene>
<organism evidence="10 11">
    <name type="scientific">Litoreibacter ponti</name>
    <dbReference type="NCBI Taxonomy" id="1510457"/>
    <lineage>
        <taxon>Bacteria</taxon>
        <taxon>Pseudomonadati</taxon>
        <taxon>Pseudomonadota</taxon>
        <taxon>Alphaproteobacteria</taxon>
        <taxon>Rhodobacterales</taxon>
        <taxon>Roseobacteraceae</taxon>
        <taxon>Litoreibacter</taxon>
    </lineage>
</organism>
<accession>A0A2T6BP51</accession>
<dbReference type="InterPro" id="IPR007197">
    <property type="entry name" value="rSAM"/>
</dbReference>
<comment type="cofactor">
    <cofactor evidence="1">
        <name>[4Fe-4S] cluster</name>
        <dbReference type="ChEBI" id="CHEBI:49883"/>
    </cofactor>
</comment>
<dbReference type="InterPro" id="IPR020612">
    <property type="entry name" value="Methylthiotransferase_CS"/>
</dbReference>
<dbReference type="InterPro" id="IPR023404">
    <property type="entry name" value="rSAM_horseshoe"/>
</dbReference>
<feature type="domain" description="Radical SAM core" evidence="9">
    <location>
        <begin position="127"/>
        <end position="362"/>
    </location>
</feature>
<dbReference type="AlphaFoldDB" id="A0A2T6BP51"/>
<dbReference type="GO" id="GO:0051539">
    <property type="term" value="F:4 iron, 4 sulfur cluster binding"/>
    <property type="evidence" value="ECO:0007669"/>
    <property type="project" value="UniProtKB-KW"/>
</dbReference>
<dbReference type="InterPro" id="IPR006638">
    <property type="entry name" value="Elp3/MiaA/NifB-like_rSAM"/>
</dbReference>
<dbReference type="NCBIfam" id="TIGR00089">
    <property type="entry name" value="MiaB/RimO family radical SAM methylthiotransferase"/>
    <property type="match status" value="1"/>
</dbReference>
<evidence type="ECO:0000256" key="2">
    <source>
        <dbReference type="ARBA" id="ARBA00022485"/>
    </source>
</evidence>
<protein>
    <submittedName>
        <fullName evidence="10">Threonylcarbamoyladenosine tRNA methylthiotransferase MtaB</fullName>
    </submittedName>
</protein>
<dbReference type="InterPro" id="IPR006467">
    <property type="entry name" value="MiaB-like_bact"/>
</dbReference>
<dbReference type="PANTHER" id="PTHR11918:SF45">
    <property type="entry name" value="THREONYLCARBAMOYLADENOSINE TRNA METHYLTHIOTRANSFERASE"/>
    <property type="match status" value="1"/>
</dbReference>
<dbReference type="SFLD" id="SFLDG01082">
    <property type="entry name" value="B12-binding_domain_containing"/>
    <property type="match status" value="1"/>
</dbReference>
<comment type="caution">
    <text evidence="10">The sequence shown here is derived from an EMBL/GenBank/DDBJ whole genome shotgun (WGS) entry which is preliminary data.</text>
</comment>
<dbReference type="InterPro" id="IPR058240">
    <property type="entry name" value="rSAM_sf"/>
</dbReference>
<dbReference type="InterPro" id="IPR038135">
    <property type="entry name" value="Methylthiotransferase_N_sf"/>
</dbReference>
<dbReference type="PROSITE" id="PS51449">
    <property type="entry name" value="MTTASE_N"/>
    <property type="match status" value="1"/>
</dbReference>
<dbReference type="CDD" id="cd01335">
    <property type="entry name" value="Radical_SAM"/>
    <property type="match status" value="1"/>
</dbReference>
<keyword evidence="5" id="KW-0479">Metal-binding</keyword>
<evidence type="ECO:0000256" key="3">
    <source>
        <dbReference type="ARBA" id="ARBA00022679"/>
    </source>
</evidence>
<dbReference type="GO" id="GO:0035598">
    <property type="term" value="F:tRNA (N(6)-L-threonylcarbamoyladenosine(37)-C(2))-methylthiotransferase activity"/>
    <property type="evidence" value="ECO:0007669"/>
    <property type="project" value="TreeGrafter"/>
</dbReference>
<dbReference type="Pfam" id="PF00919">
    <property type="entry name" value="UPF0004"/>
    <property type="match status" value="1"/>
</dbReference>
<evidence type="ECO:0000256" key="7">
    <source>
        <dbReference type="ARBA" id="ARBA00023014"/>
    </source>
</evidence>
<dbReference type="PROSITE" id="PS51918">
    <property type="entry name" value="RADICAL_SAM"/>
    <property type="match status" value="1"/>
</dbReference>
<evidence type="ECO:0000256" key="5">
    <source>
        <dbReference type="ARBA" id="ARBA00022723"/>
    </source>
</evidence>
<name>A0A2T6BP51_9RHOB</name>
<dbReference type="Gene3D" id="3.80.30.20">
    <property type="entry name" value="tm_1862 like domain"/>
    <property type="match status" value="1"/>
</dbReference>
<dbReference type="Pfam" id="PF04055">
    <property type="entry name" value="Radical_SAM"/>
    <property type="match status" value="1"/>
</dbReference>
<evidence type="ECO:0000256" key="4">
    <source>
        <dbReference type="ARBA" id="ARBA00022691"/>
    </source>
</evidence>
<keyword evidence="6" id="KW-0408">Iron</keyword>
<keyword evidence="4" id="KW-0949">S-adenosyl-L-methionine</keyword>
<evidence type="ECO:0000313" key="10">
    <source>
        <dbReference type="EMBL" id="PTX57863.1"/>
    </source>
</evidence>
<dbReference type="SFLD" id="SFLDS00029">
    <property type="entry name" value="Radical_SAM"/>
    <property type="match status" value="1"/>
</dbReference>
<keyword evidence="7" id="KW-0411">Iron-sulfur</keyword>
<keyword evidence="2" id="KW-0004">4Fe-4S</keyword>
<dbReference type="InterPro" id="IPR005839">
    <property type="entry name" value="Methylthiotransferase"/>
</dbReference>
<dbReference type="NCBIfam" id="TIGR01579">
    <property type="entry name" value="MiaB-like-C"/>
    <property type="match status" value="1"/>
</dbReference>
<dbReference type="EMBL" id="QBKS01000001">
    <property type="protein sequence ID" value="PTX57863.1"/>
    <property type="molecule type" value="Genomic_DNA"/>
</dbReference>
<dbReference type="RefSeq" id="WP_107845923.1">
    <property type="nucleotide sequence ID" value="NZ_QBKS01000001.1"/>
</dbReference>
<evidence type="ECO:0000313" key="11">
    <source>
        <dbReference type="Proteomes" id="UP000243978"/>
    </source>
</evidence>
<keyword evidence="11" id="KW-1185">Reference proteome</keyword>
<dbReference type="PANTHER" id="PTHR11918">
    <property type="entry name" value="RADICAL SAM PROTEINS"/>
    <property type="match status" value="1"/>
</dbReference>
<keyword evidence="3 10" id="KW-0808">Transferase</keyword>
<proteinExistence type="predicted"/>
<dbReference type="Proteomes" id="UP000243978">
    <property type="component" value="Unassembled WGS sequence"/>
</dbReference>
<dbReference type="GO" id="GO:0046872">
    <property type="term" value="F:metal ion binding"/>
    <property type="evidence" value="ECO:0007669"/>
    <property type="project" value="UniProtKB-KW"/>
</dbReference>
<evidence type="ECO:0000259" key="9">
    <source>
        <dbReference type="PROSITE" id="PS51918"/>
    </source>
</evidence>
<dbReference type="Gene3D" id="3.40.50.12160">
    <property type="entry name" value="Methylthiotransferase, N-terminal domain"/>
    <property type="match status" value="1"/>
</dbReference>
<feature type="domain" description="MTTase N-terminal" evidence="8">
    <location>
        <begin position="3"/>
        <end position="103"/>
    </location>
</feature>
<evidence type="ECO:0000256" key="1">
    <source>
        <dbReference type="ARBA" id="ARBA00001966"/>
    </source>
</evidence>
<evidence type="ECO:0000259" key="8">
    <source>
        <dbReference type="PROSITE" id="PS51449"/>
    </source>
</evidence>